<reference evidence="2 3" key="1">
    <citation type="submission" date="2019-06" db="EMBL/GenBank/DDBJ databases">
        <title>Sorghum-associated microbial communities from plants grown in Nebraska, USA.</title>
        <authorList>
            <person name="Schachtman D."/>
        </authorList>
    </citation>
    <scope>NUCLEOTIDE SEQUENCE [LARGE SCALE GENOMIC DNA]</scope>
    <source>
        <strain evidence="2 3">1225</strain>
    </source>
</reference>
<feature type="transmembrane region" description="Helical" evidence="1">
    <location>
        <begin position="114"/>
        <end position="135"/>
    </location>
</feature>
<name>A0A561QRV2_9HYPH</name>
<accession>A0A561QRV2</accession>
<dbReference type="AlphaFoldDB" id="A0A561QRV2"/>
<feature type="transmembrane region" description="Helical" evidence="1">
    <location>
        <begin position="83"/>
        <end position="102"/>
    </location>
</feature>
<comment type="caution">
    <text evidence="2">The sequence shown here is derived from an EMBL/GenBank/DDBJ whole genome shotgun (WGS) entry which is preliminary data.</text>
</comment>
<evidence type="ECO:0000313" key="3">
    <source>
        <dbReference type="Proteomes" id="UP000320653"/>
    </source>
</evidence>
<organism evidence="2 3">
    <name type="scientific">Neorhizobium alkalisoli</name>
    <dbReference type="NCBI Taxonomy" id="528178"/>
    <lineage>
        <taxon>Bacteria</taxon>
        <taxon>Pseudomonadati</taxon>
        <taxon>Pseudomonadota</taxon>
        <taxon>Alphaproteobacteria</taxon>
        <taxon>Hyphomicrobiales</taxon>
        <taxon>Rhizobiaceae</taxon>
        <taxon>Rhizobium/Agrobacterium group</taxon>
        <taxon>Neorhizobium</taxon>
    </lineage>
</organism>
<protein>
    <recommendedName>
        <fullName evidence="4">Yip1-like protein</fullName>
    </recommendedName>
</protein>
<sequence length="206" mass="22569">MPPFHDVRFHLEGLWLLIQGDARGLQRFDISDAGVLRSFHAALWCVPAILIGWVFQRIAYFHAYPYGGESMTTFVTKMIVIEAAQWGLPVLCLAGLSFALQFRPLLRTLIVARNWFAVPLAYLVAVVLTPVRLLSDQKGGASAFTTFSSTALSLALWAGVLILGWRMLVTIMGGSPWVRGATLVLLIFCQLVLVQGVASLMGVHAA</sequence>
<dbReference type="RefSeq" id="WP_145638704.1">
    <property type="nucleotide sequence ID" value="NZ_VIWP01000004.1"/>
</dbReference>
<proteinExistence type="predicted"/>
<feature type="transmembrane region" description="Helical" evidence="1">
    <location>
        <begin position="41"/>
        <end position="63"/>
    </location>
</feature>
<keyword evidence="1" id="KW-0472">Membrane</keyword>
<evidence type="ECO:0008006" key="4">
    <source>
        <dbReference type="Google" id="ProtNLM"/>
    </source>
</evidence>
<keyword evidence="1" id="KW-0812">Transmembrane</keyword>
<keyword evidence="1" id="KW-1133">Transmembrane helix</keyword>
<keyword evidence="3" id="KW-1185">Reference proteome</keyword>
<dbReference type="OrthoDB" id="9811204at2"/>
<gene>
    <name evidence="2" type="ORF">FHW37_104389</name>
</gene>
<dbReference type="Proteomes" id="UP000320653">
    <property type="component" value="Unassembled WGS sequence"/>
</dbReference>
<dbReference type="EMBL" id="VIWP01000004">
    <property type="protein sequence ID" value="TWF53118.1"/>
    <property type="molecule type" value="Genomic_DNA"/>
</dbReference>
<feature type="transmembrane region" description="Helical" evidence="1">
    <location>
        <begin position="177"/>
        <end position="198"/>
    </location>
</feature>
<feature type="transmembrane region" description="Helical" evidence="1">
    <location>
        <begin position="141"/>
        <end position="165"/>
    </location>
</feature>
<evidence type="ECO:0000313" key="2">
    <source>
        <dbReference type="EMBL" id="TWF53118.1"/>
    </source>
</evidence>
<evidence type="ECO:0000256" key="1">
    <source>
        <dbReference type="SAM" id="Phobius"/>
    </source>
</evidence>